<dbReference type="SUPFAM" id="SSF51182">
    <property type="entry name" value="RmlC-like cupins"/>
    <property type="match status" value="1"/>
</dbReference>
<evidence type="ECO:0000256" key="1">
    <source>
        <dbReference type="SAM" id="MobiDB-lite"/>
    </source>
</evidence>
<proteinExistence type="predicted"/>
<feature type="region of interest" description="Disordered" evidence="1">
    <location>
        <begin position="1"/>
        <end position="23"/>
    </location>
</feature>
<dbReference type="EMBL" id="FOUY01000013">
    <property type="protein sequence ID" value="SFN36472.1"/>
    <property type="molecule type" value="Genomic_DNA"/>
</dbReference>
<protein>
    <recommendedName>
        <fullName evidence="4">5-deoxy-glucuronate isomerase</fullName>
    </recommendedName>
</protein>
<name>A0A1I4YEP1_PSUAM</name>
<keyword evidence="3" id="KW-1185">Reference proteome</keyword>
<dbReference type="InterPro" id="IPR011051">
    <property type="entry name" value="RmlC_Cupin_sf"/>
</dbReference>
<accession>A0A1I4YEP1</accession>
<dbReference type="OrthoDB" id="8882910at2"/>
<evidence type="ECO:0000313" key="2">
    <source>
        <dbReference type="EMBL" id="SFN36472.1"/>
    </source>
</evidence>
<dbReference type="InterPro" id="IPR014710">
    <property type="entry name" value="RmlC-like_jellyroll"/>
</dbReference>
<sequence>MSYGANDPRSAIAAGRQTPARPNAPAQFLDLSELEPDEISSLGSRTWWVRGQNMVVAHTQARAGERLERAGQADEYMVVFPDAGAVAEIGTGTDKATVTDRSVVVVPAGDSHVEVRSDTTVVRLFSVRSADLLDRCRNRSAYAEPDPNVAPFEPWPDPVDGPRVRIYPVADHPYEPGRFGRIFRCSTVMVNLFDADFGPRDPANLSPHHHDDFEQYSLTVAGRWVHHIRTPWTRDLADWRPDEHVEVASPSVTVIPPPAVHTSRSVGQGVNQLIDVFCPPRLDFSERPGWVLNDAEYPLPPGARP</sequence>
<evidence type="ECO:0008006" key="4">
    <source>
        <dbReference type="Google" id="ProtNLM"/>
    </source>
</evidence>
<dbReference type="RefSeq" id="WP_093342997.1">
    <property type="nucleotide sequence ID" value="NZ_FOUY01000013.1"/>
</dbReference>
<dbReference type="Proteomes" id="UP000199614">
    <property type="component" value="Unassembled WGS sequence"/>
</dbReference>
<dbReference type="AlphaFoldDB" id="A0A1I4YEP1"/>
<evidence type="ECO:0000313" key="3">
    <source>
        <dbReference type="Proteomes" id="UP000199614"/>
    </source>
</evidence>
<dbReference type="STRING" id="260086.SAMN05216207_101377"/>
<dbReference type="Gene3D" id="2.60.120.10">
    <property type="entry name" value="Jelly Rolls"/>
    <property type="match status" value="1"/>
</dbReference>
<reference evidence="2 3" key="1">
    <citation type="submission" date="2016-10" db="EMBL/GenBank/DDBJ databases">
        <authorList>
            <person name="de Groot N.N."/>
        </authorList>
    </citation>
    <scope>NUCLEOTIDE SEQUENCE [LARGE SCALE GENOMIC DNA]</scope>
    <source>
        <strain evidence="2 3">CGMCC 4.1877</strain>
    </source>
</reference>
<organism evidence="2 3">
    <name type="scientific">Pseudonocardia ammonioxydans</name>
    <dbReference type="NCBI Taxonomy" id="260086"/>
    <lineage>
        <taxon>Bacteria</taxon>
        <taxon>Bacillati</taxon>
        <taxon>Actinomycetota</taxon>
        <taxon>Actinomycetes</taxon>
        <taxon>Pseudonocardiales</taxon>
        <taxon>Pseudonocardiaceae</taxon>
        <taxon>Pseudonocardia</taxon>
    </lineage>
</organism>
<gene>
    <name evidence="2" type="ORF">SAMN05216207_101377</name>
</gene>